<evidence type="ECO:0000256" key="1">
    <source>
        <dbReference type="ARBA" id="ARBA00004123"/>
    </source>
</evidence>
<name>A0A915I290_ROMCU</name>
<organism evidence="5 6">
    <name type="scientific">Romanomermis culicivorax</name>
    <name type="common">Nematode worm</name>
    <dbReference type="NCBI Taxonomy" id="13658"/>
    <lineage>
        <taxon>Eukaryota</taxon>
        <taxon>Metazoa</taxon>
        <taxon>Ecdysozoa</taxon>
        <taxon>Nematoda</taxon>
        <taxon>Enoplea</taxon>
        <taxon>Dorylaimia</taxon>
        <taxon>Mermithida</taxon>
        <taxon>Mermithoidea</taxon>
        <taxon>Mermithidae</taxon>
        <taxon>Romanomermis</taxon>
    </lineage>
</organism>
<dbReference type="Pfam" id="PF03343">
    <property type="entry name" value="SART-1"/>
    <property type="match status" value="1"/>
</dbReference>
<dbReference type="Proteomes" id="UP000887565">
    <property type="component" value="Unplaced"/>
</dbReference>
<dbReference type="InterPro" id="IPR005011">
    <property type="entry name" value="SNU66/SART1"/>
</dbReference>
<protein>
    <submittedName>
        <fullName evidence="6">U4/U6.U5 tri-snRNP-associated protein 1</fullName>
    </submittedName>
</protein>
<dbReference type="GO" id="GO:0046540">
    <property type="term" value="C:U4/U6 x U5 tri-snRNP complex"/>
    <property type="evidence" value="ECO:0007669"/>
    <property type="project" value="TreeGrafter"/>
</dbReference>
<comment type="subcellular location">
    <subcellularLocation>
        <location evidence="1">Nucleus</location>
    </subcellularLocation>
</comment>
<dbReference type="OMA" id="KRRDYTG"/>
<feature type="region of interest" description="Disordered" evidence="4">
    <location>
        <begin position="471"/>
        <end position="570"/>
    </location>
</feature>
<evidence type="ECO:0000256" key="2">
    <source>
        <dbReference type="ARBA" id="ARBA00006076"/>
    </source>
</evidence>
<dbReference type="PANTHER" id="PTHR14152">
    <property type="entry name" value="SQUAMOUS CELL CARCINOMA ANTIGEN RECOGNISED BY CYTOTOXIC T LYMPHOCYTES"/>
    <property type="match status" value="1"/>
</dbReference>
<proteinExistence type="inferred from homology"/>
<evidence type="ECO:0000256" key="3">
    <source>
        <dbReference type="ARBA" id="ARBA00023242"/>
    </source>
</evidence>
<reference evidence="6" key="1">
    <citation type="submission" date="2022-11" db="UniProtKB">
        <authorList>
            <consortium name="WormBaseParasite"/>
        </authorList>
    </citation>
    <scope>IDENTIFICATION</scope>
</reference>
<dbReference type="AlphaFoldDB" id="A0A915I290"/>
<keyword evidence="5" id="KW-1185">Reference proteome</keyword>
<sequence length="745" mass="84847">SKLREKLGLAPLLLDDQPKAEDKTSELENVYTKDGVKFVHKPAANWGDAKKEEKLREKLEALKEKRKVQEKLSSVKTLSTLDDNDDGSAASWVNKSRKLDEEKRLAEQRAKALEEMDKEFSIGDLLPEVEKDKKYTAKNLKGLTVQHSLDTLVEGSEMILVLQDKDVLDNDSEEVLINPTLSLHERWSKNAELRKKKPGYNAYEDEFDDLGNIREKTLLGKYDEEIDGEKKTSFKIGSKGLVDPESFKEAVAQKLRLAQFRDGCTSLEPAPTRLATEFFTKEEMATKFKKVKKKVQRVRKRRGCIADDEEETNAFRADDLMKHAEPEKIDDFGSRKRGKGKLKQKYETEEKIPDEPKEKRKAVDLSKLKVELDDPEISETEDYEELSGVVVEDEAENELQSVLQRTRILKQFQEPKIKEEPHDEAQLIMRNIKSEPVDDESMEIDQQPQNAAKSNIILNDVSEYCRGLGDIPTYGLAGNRDDIDPSDMYYQENSKIVPDYGNNQEDSDIEDEIDEERGIDSISSDEGDKERGKSGRWVKAKFGESSKKRKDSESSDEGMSSRPPILEDEPVAAKGVMAALALAKKKGYLEAQESDEHGPSRLAHLEAKRFTVIDKQFHDIDDKYAKKLERMGGHTGPVSEFKEKKDYAPRIKLEYADKKGNLMDTKEAFRYMSWKFHGKQPGKKKTQMRLNKFSKTHLMNQMSSTDTPLCTLSKQIDKQKQLSTPYIVLSGAGSKDIVGSSIRKE</sequence>
<feature type="compositionally biased region" description="Basic and acidic residues" evidence="4">
    <location>
        <begin position="344"/>
        <end position="360"/>
    </location>
</feature>
<dbReference type="PANTHER" id="PTHR14152:SF5">
    <property type="entry name" value="U4_U6.U5 TRI-SNRNP-ASSOCIATED PROTEIN 1"/>
    <property type="match status" value="1"/>
</dbReference>
<comment type="similarity">
    <text evidence="2">Belongs to the SNU66/SART1 family.</text>
</comment>
<feature type="region of interest" description="Disordered" evidence="4">
    <location>
        <begin position="312"/>
        <end position="360"/>
    </location>
</feature>
<accession>A0A915I290</accession>
<feature type="compositionally biased region" description="Basic and acidic residues" evidence="4">
    <location>
        <begin position="541"/>
        <end position="553"/>
    </location>
</feature>
<feature type="compositionally biased region" description="Acidic residues" evidence="4">
    <location>
        <begin position="505"/>
        <end position="525"/>
    </location>
</feature>
<evidence type="ECO:0000313" key="6">
    <source>
        <dbReference type="WBParaSite" id="nRc.2.0.1.t07826-RA"/>
    </source>
</evidence>
<feature type="region of interest" description="Disordered" evidence="4">
    <location>
        <begin position="73"/>
        <end position="94"/>
    </location>
</feature>
<dbReference type="GO" id="GO:0000481">
    <property type="term" value="P:maturation of 5S rRNA"/>
    <property type="evidence" value="ECO:0007669"/>
    <property type="project" value="TreeGrafter"/>
</dbReference>
<dbReference type="GO" id="GO:0045292">
    <property type="term" value="P:mRNA cis splicing, via spliceosome"/>
    <property type="evidence" value="ECO:0007669"/>
    <property type="project" value="TreeGrafter"/>
</dbReference>
<feature type="compositionally biased region" description="Basic and acidic residues" evidence="4">
    <location>
        <begin position="316"/>
        <end position="334"/>
    </location>
</feature>
<dbReference type="WBParaSite" id="nRc.2.0.1.t07826-RA">
    <property type="protein sequence ID" value="nRc.2.0.1.t07826-RA"/>
    <property type="gene ID" value="nRc.2.0.1.g07826"/>
</dbReference>
<evidence type="ECO:0000256" key="4">
    <source>
        <dbReference type="SAM" id="MobiDB-lite"/>
    </source>
</evidence>
<evidence type="ECO:0000313" key="5">
    <source>
        <dbReference type="Proteomes" id="UP000887565"/>
    </source>
</evidence>
<keyword evidence="3" id="KW-0539">Nucleus</keyword>